<dbReference type="PRINTS" id="PR00126">
    <property type="entry name" value="ATPASEGAMMA"/>
</dbReference>
<evidence type="ECO:0000313" key="11">
    <source>
        <dbReference type="EMBL" id="PIR99214.1"/>
    </source>
</evidence>
<comment type="similarity">
    <text evidence="3 10">Belongs to the ATPase gamma chain family.</text>
</comment>
<evidence type="ECO:0000313" key="12">
    <source>
        <dbReference type="Proteomes" id="UP000230796"/>
    </source>
</evidence>
<comment type="subcellular location">
    <subcellularLocation>
        <location evidence="10">Cell membrane</location>
        <topology evidence="10">Peripheral membrane protein</topology>
    </subcellularLocation>
    <subcellularLocation>
        <location evidence="2">Membrane</location>
        <topology evidence="2">Peripheral membrane protein</topology>
    </subcellularLocation>
</comment>
<evidence type="ECO:0000256" key="4">
    <source>
        <dbReference type="ARBA" id="ARBA00022448"/>
    </source>
</evidence>
<dbReference type="HAMAP" id="MF_00815">
    <property type="entry name" value="ATP_synth_gamma_bact"/>
    <property type="match status" value="1"/>
</dbReference>
<keyword evidence="9 10" id="KW-0066">ATP synthesis</keyword>
<dbReference type="PANTHER" id="PTHR11693">
    <property type="entry name" value="ATP SYNTHASE GAMMA CHAIN"/>
    <property type="match status" value="1"/>
</dbReference>
<proteinExistence type="inferred from homology"/>
<evidence type="ECO:0000256" key="7">
    <source>
        <dbReference type="ARBA" id="ARBA00023136"/>
    </source>
</evidence>
<evidence type="ECO:0000256" key="5">
    <source>
        <dbReference type="ARBA" id="ARBA00022781"/>
    </source>
</evidence>
<keyword evidence="8 10" id="KW-0139">CF(1)</keyword>
<dbReference type="Gene3D" id="1.10.287.80">
    <property type="entry name" value="ATP synthase, gamma subunit, helix hairpin domain"/>
    <property type="match status" value="1"/>
</dbReference>
<evidence type="ECO:0000256" key="9">
    <source>
        <dbReference type="ARBA" id="ARBA00023310"/>
    </source>
</evidence>
<dbReference type="SUPFAM" id="SSF52943">
    <property type="entry name" value="ATP synthase (F1-ATPase), gamma subunit"/>
    <property type="match status" value="1"/>
</dbReference>
<dbReference type="GO" id="GO:0045259">
    <property type="term" value="C:proton-transporting ATP synthase complex"/>
    <property type="evidence" value="ECO:0007669"/>
    <property type="project" value="UniProtKB-KW"/>
</dbReference>
<dbReference type="NCBIfam" id="TIGR01146">
    <property type="entry name" value="ATPsyn_F1gamma"/>
    <property type="match status" value="1"/>
</dbReference>
<dbReference type="GO" id="GO:0005524">
    <property type="term" value="F:ATP binding"/>
    <property type="evidence" value="ECO:0007669"/>
    <property type="project" value="UniProtKB-UniRule"/>
</dbReference>
<dbReference type="GO" id="GO:0046933">
    <property type="term" value="F:proton-transporting ATP synthase activity, rotational mechanism"/>
    <property type="evidence" value="ECO:0007669"/>
    <property type="project" value="UniProtKB-UniRule"/>
</dbReference>
<keyword evidence="10" id="KW-1003">Cell membrane</keyword>
<evidence type="ECO:0000256" key="8">
    <source>
        <dbReference type="ARBA" id="ARBA00023196"/>
    </source>
</evidence>
<keyword evidence="5 10" id="KW-0375">Hydrogen ion transport</keyword>
<evidence type="ECO:0000256" key="6">
    <source>
        <dbReference type="ARBA" id="ARBA00023065"/>
    </source>
</evidence>
<evidence type="ECO:0000256" key="1">
    <source>
        <dbReference type="ARBA" id="ARBA00003456"/>
    </source>
</evidence>
<name>A0A2H0VJC8_9BACT</name>
<dbReference type="PANTHER" id="PTHR11693:SF22">
    <property type="entry name" value="ATP SYNTHASE SUBUNIT GAMMA, MITOCHONDRIAL"/>
    <property type="match status" value="1"/>
</dbReference>
<comment type="caution">
    <text evidence="11">The sequence shown here is derived from an EMBL/GenBank/DDBJ whole genome shotgun (WGS) entry which is preliminary data.</text>
</comment>
<gene>
    <name evidence="10 11" type="primary">atpG</name>
    <name evidence="11" type="ORF">COT87_00565</name>
</gene>
<keyword evidence="7 10" id="KW-0472">Membrane</keyword>
<dbReference type="CDD" id="cd12151">
    <property type="entry name" value="F1-ATPase_gamma"/>
    <property type="match status" value="1"/>
</dbReference>
<dbReference type="AlphaFoldDB" id="A0A2H0VJC8"/>
<organism evidence="11 12">
    <name type="scientific">Candidatus Collierbacteria bacterium CG10_big_fil_rev_8_21_14_0_10_44_9</name>
    <dbReference type="NCBI Taxonomy" id="1974535"/>
    <lineage>
        <taxon>Bacteria</taxon>
        <taxon>Candidatus Collieribacteriota</taxon>
    </lineage>
</organism>
<dbReference type="Proteomes" id="UP000230796">
    <property type="component" value="Unassembled WGS sequence"/>
</dbReference>
<reference evidence="12" key="1">
    <citation type="submission" date="2017-09" db="EMBL/GenBank/DDBJ databases">
        <title>Depth-based differentiation of microbial function through sediment-hosted aquifers and enrichment of novel symbionts in the deep terrestrial subsurface.</title>
        <authorList>
            <person name="Probst A.J."/>
            <person name="Ladd B."/>
            <person name="Jarett J.K."/>
            <person name="Geller-Mcgrath D.E."/>
            <person name="Sieber C.M.K."/>
            <person name="Emerson J.B."/>
            <person name="Anantharaman K."/>
            <person name="Thomas B.C."/>
            <person name="Malmstrom R."/>
            <person name="Stieglmeier M."/>
            <person name="Klingl A."/>
            <person name="Woyke T."/>
            <person name="Ryan C.M."/>
            <person name="Banfield J.F."/>
        </authorList>
    </citation>
    <scope>NUCLEOTIDE SEQUENCE [LARGE SCALE GENOMIC DNA]</scope>
</reference>
<keyword evidence="4 10" id="KW-0813">Transport</keyword>
<keyword evidence="6 10" id="KW-0406">Ion transport</keyword>
<dbReference type="GO" id="GO:0042777">
    <property type="term" value="P:proton motive force-driven plasma membrane ATP synthesis"/>
    <property type="evidence" value="ECO:0007669"/>
    <property type="project" value="UniProtKB-UniRule"/>
</dbReference>
<comment type="function">
    <text evidence="1 10">Produces ATP from ADP in the presence of a proton gradient across the membrane. The gamma chain is believed to be important in regulating ATPase activity and the flow of protons through the CF(0) complex.</text>
</comment>
<protein>
    <recommendedName>
        <fullName evidence="10">ATP synthase gamma chain</fullName>
    </recommendedName>
    <alternativeName>
        <fullName evidence="10">ATP synthase F1 sector gamma subunit</fullName>
    </alternativeName>
    <alternativeName>
        <fullName evidence="10">F-ATPase gamma subunit</fullName>
    </alternativeName>
</protein>
<comment type="subunit">
    <text evidence="10">F-type ATPases have 2 components, CF(1) - the catalytic core - and CF(0) - the membrane proton channel. CF(1) has five subunits: alpha(3), beta(3), gamma(1), delta(1), epsilon(1). CF(0) has three main subunits: a, b and c.</text>
</comment>
<dbReference type="InterPro" id="IPR035968">
    <property type="entry name" value="ATP_synth_F1_ATPase_gsu"/>
</dbReference>
<evidence type="ECO:0000256" key="2">
    <source>
        <dbReference type="ARBA" id="ARBA00004170"/>
    </source>
</evidence>
<evidence type="ECO:0000256" key="3">
    <source>
        <dbReference type="ARBA" id="ARBA00007681"/>
    </source>
</evidence>
<dbReference type="InterPro" id="IPR000131">
    <property type="entry name" value="ATP_synth_F1_gsu"/>
</dbReference>
<evidence type="ECO:0000256" key="10">
    <source>
        <dbReference type="HAMAP-Rule" id="MF_00815"/>
    </source>
</evidence>
<dbReference type="GO" id="GO:0005886">
    <property type="term" value="C:plasma membrane"/>
    <property type="evidence" value="ECO:0007669"/>
    <property type="project" value="UniProtKB-SubCell"/>
</dbReference>
<dbReference type="Gene3D" id="3.40.1380.10">
    <property type="match status" value="1"/>
</dbReference>
<accession>A0A2H0VJC8</accession>
<dbReference type="EMBL" id="PFAF01000008">
    <property type="protein sequence ID" value="PIR99214.1"/>
    <property type="molecule type" value="Genomic_DNA"/>
</dbReference>
<dbReference type="Pfam" id="PF00231">
    <property type="entry name" value="ATP-synt"/>
    <property type="match status" value="1"/>
</dbReference>
<sequence>MTSLIGIRRRIRSTKNISQITKAMQMVSASKMHKAQDAALATRPFTDKLRDILFRVAGVKSNSSIHALTEVRPEKNILIILVATSKGLCGGLNVNLHRGFMNFAADYPEAMISVVTIGKKARWVLPTRDTNLVARFDNLGETITFEESRAITSFAIDSFLAGTFDSIYFVYPKFISTLTNEVTVEKLLPVSPVTVNSTGLQTSTLEYTIEPDPSALMEKLIPYQVEMSIYQALLESRATEHSARMVAMKSASDNARDLIDNLTLDYNSARQSQVTSELLDVTTARMAIE</sequence>